<proteinExistence type="predicted"/>
<evidence type="ECO:0000313" key="1">
    <source>
        <dbReference type="EMBL" id="MFB5759993.1"/>
    </source>
</evidence>
<comment type="caution">
    <text evidence="1">The sequence shown here is derived from an EMBL/GenBank/DDBJ whole genome shotgun (WGS) entry which is preliminary data.</text>
</comment>
<gene>
    <name evidence="1" type="ORF">ACE5LO_06255</name>
</gene>
<keyword evidence="2" id="KW-1185">Reference proteome</keyword>
<organism evidence="1 2">
    <name type="scientific">Paenibacillus medicaginis</name>
    <dbReference type="NCBI Taxonomy" id="1470560"/>
    <lineage>
        <taxon>Bacteria</taxon>
        <taxon>Bacillati</taxon>
        <taxon>Bacillota</taxon>
        <taxon>Bacilli</taxon>
        <taxon>Bacillales</taxon>
        <taxon>Paenibacillaceae</taxon>
        <taxon>Paenibacillus</taxon>
    </lineage>
</organism>
<dbReference type="EMBL" id="JBHIRY010000004">
    <property type="protein sequence ID" value="MFB5759993.1"/>
    <property type="molecule type" value="Genomic_DNA"/>
</dbReference>
<reference evidence="1 2" key="1">
    <citation type="submission" date="2024-09" db="EMBL/GenBank/DDBJ databases">
        <title>Paenibacillus zeirhizospherea sp. nov., isolated from surface of the maize (Zea mays) roots in a horticulture field, Hungary.</title>
        <authorList>
            <person name="Marton D."/>
            <person name="Farkas M."/>
            <person name="Bedics A."/>
            <person name="Toth E."/>
            <person name="Tancsics A."/>
            <person name="Boka K."/>
            <person name="Marati G."/>
            <person name="Kriszt B."/>
            <person name="Cserhati M."/>
        </authorList>
    </citation>
    <scope>NUCLEOTIDE SEQUENCE [LARGE SCALE GENOMIC DNA]</scope>
    <source>
        <strain evidence="1 2">JCM 18446</strain>
    </source>
</reference>
<sequence length="75" mass="8780">METKMGRMEVDISSIKETVNRIETHQHDNLIATLERIDKRVEQISEWKEETDNVVDLLAQRTTRLQAKMKLNPSS</sequence>
<dbReference type="RefSeq" id="WP_375519164.1">
    <property type="nucleotide sequence ID" value="NZ_JBHIRY010000004.1"/>
</dbReference>
<name>A0ABV5BXH9_9BACL</name>
<dbReference type="Proteomes" id="UP001580430">
    <property type="component" value="Unassembled WGS sequence"/>
</dbReference>
<evidence type="ECO:0000313" key="2">
    <source>
        <dbReference type="Proteomes" id="UP001580430"/>
    </source>
</evidence>
<accession>A0ABV5BXH9</accession>
<protein>
    <submittedName>
        <fullName evidence="1">Uncharacterized protein</fullName>
    </submittedName>
</protein>